<organism evidence="2 3">
    <name type="scientific">Candidatus Collierbacteria bacterium RIFOXYA2_FULL_46_10</name>
    <dbReference type="NCBI Taxonomy" id="1817726"/>
    <lineage>
        <taxon>Bacteria</taxon>
        <taxon>Candidatus Collieribacteriota</taxon>
    </lineage>
</organism>
<dbReference type="PANTHER" id="PTHR46390:SF1">
    <property type="entry name" value="MANNOSE-1-PHOSPHATE GUANYLYLTRANSFERASE"/>
    <property type="match status" value="1"/>
</dbReference>
<dbReference type="CDD" id="cd02509">
    <property type="entry name" value="GDP-M1P_Guanylyltransferase"/>
    <property type="match status" value="1"/>
</dbReference>
<name>A0A1F5F4T9_9BACT</name>
<gene>
    <name evidence="2" type="ORF">A2228_03585</name>
</gene>
<dbReference type="PANTHER" id="PTHR46390">
    <property type="entry name" value="MANNOSE-1-PHOSPHATE GUANYLYLTRANSFERASE"/>
    <property type="match status" value="1"/>
</dbReference>
<evidence type="ECO:0000313" key="3">
    <source>
        <dbReference type="Proteomes" id="UP000176191"/>
    </source>
</evidence>
<evidence type="ECO:0000259" key="1">
    <source>
        <dbReference type="Pfam" id="PF00483"/>
    </source>
</evidence>
<dbReference type="Gene3D" id="3.90.550.10">
    <property type="entry name" value="Spore Coat Polysaccharide Biosynthesis Protein SpsA, Chain A"/>
    <property type="match status" value="1"/>
</dbReference>
<reference evidence="2 3" key="1">
    <citation type="journal article" date="2016" name="Nat. Commun.">
        <title>Thousands of microbial genomes shed light on interconnected biogeochemical processes in an aquifer system.</title>
        <authorList>
            <person name="Anantharaman K."/>
            <person name="Brown C.T."/>
            <person name="Hug L.A."/>
            <person name="Sharon I."/>
            <person name="Castelle C.J."/>
            <person name="Probst A.J."/>
            <person name="Thomas B.C."/>
            <person name="Singh A."/>
            <person name="Wilkins M.J."/>
            <person name="Karaoz U."/>
            <person name="Brodie E.L."/>
            <person name="Williams K.H."/>
            <person name="Hubbard S.S."/>
            <person name="Banfield J.F."/>
        </authorList>
    </citation>
    <scope>NUCLEOTIDE SEQUENCE [LARGE SCALE GENOMIC DNA]</scope>
</reference>
<comment type="caution">
    <text evidence="2">The sequence shown here is derived from an EMBL/GenBank/DDBJ whole genome shotgun (WGS) entry which is preliminary data.</text>
</comment>
<accession>A0A1F5F4T9</accession>
<feature type="non-terminal residue" evidence="2">
    <location>
        <position position="297"/>
    </location>
</feature>
<dbReference type="GO" id="GO:0004475">
    <property type="term" value="F:mannose-1-phosphate guanylyltransferase (GTP) activity"/>
    <property type="evidence" value="ECO:0007669"/>
    <property type="project" value="InterPro"/>
</dbReference>
<dbReference type="InterPro" id="IPR005835">
    <property type="entry name" value="NTP_transferase_dom"/>
</dbReference>
<dbReference type="EMBL" id="MFAK01000031">
    <property type="protein sequence ID" value="OGD74610.1"/>
    <property type="molecule type" value="Genomic_DNA"/>
</dbReference>
<dbReference type="InterPro" id="IPR049577">
    <property type="entry name" value="GMPP_N"/>
</dbReference>
<proteinExistence type="predicted"/>
<dbReference type="AlphaFoldDB" id="A0A1F5F4T9"/>
<dbReference type="Pfam" id="PF00483">
    <property type="entry name" value="NTP_transferase"/>
    <property type="match status" value="1"/>
</dbReference>
<dbReference type="Proteomes" id="UP000176191">
    <property type="component" value="Unassembled WGS sequence"/>
</dbReference>
<evidence type="ECO:0000313" key="2">
    <source>
        <dbReference type="EMBL" id="OGD74610.1"/>
    </source>
</evidence>
<sequence length="297" mass="33038">MSKPQLSNLTPHLYVVILCGGGGTRLWPLSRNKTPKQFIDLLGKETLFEKTLVRAQTLVPSDHIYIMTNVEYLSDVKKSLGDIPPSNVITEPEKKNTALAMGVIAGLIHHRDPQAVVINLASDHLITDSPAFTHAMQTAALVASEGKYFVTVGIKPTFAHTGYGYIHAGKLIQQEEGLQVFESLGFKEKPDQVTAQQYVTSGQYFWNANLYTWKTSLILAEFARLSPSLSAPIQTIMKSIDTPQFEQVFTREYHSAPEEQIDTAISEHTDKLLVIPGDFGWTDVGSWNVVHDEIKQD</sequence>
<protein>
    <recommendedName>
        <fullName evidence="1">Nucleotidyl transferase domain-containing protein</fullName>
    </recommendedName>
</protein>
<dbReference type="GO" id="GO:0009298">
    <property type="term" value="P:GDP-mannose biosynthetic process"/>
    <property type="evidence" value="ECO:0007669"/>
    <property type="project" value="TreeGrafter"/>
</dbReference>
<dbReference type="SUPFAM" id="SSF53448">
    <property type="entry name" value="Nucleotide-diphospho-sugar transferases"/>
    <property type="match status" value="1"/>
</dbReference>
<dbReference type="InterPro" id="IPR051161">
    <property type="entry name" value="Mannose-6P_isomerase_type2"/>
</dbReference>
<dbReference type="InterPro" id="IPR029044">
    <property type="entry name" value="Nucleotide-diphossugar_trans"/>
</dbReference>
<feature type="domain" description="Nucleotidyl transferase" evidence="1">
    <location>
        <begin position="15"/>
        <end position="293"/>
    </location>
</feature>